<protein>
    <submittedName>
        <fullName evidence="2">Molecular chaperone DnaJ</fullName>
    </submittedName>
</protein>
<dbReference type="Gene3D" id="1.10.287.110">
    <property type="entry name" value="DnaJ domain"/>
    <property type="match status" value="1"/>
</dbReference>
<dbReference type="InterPro" id="IPR001623">
    <property type="entry name" value="DnaJ_domain"/>
</dbReference>
<dbReference type="InterPro" id="IPR007791">
    <property type="entry name" value="DjlA_N"/>
</dbReference>
<name>A0A0C6FSU6_9HYPH</name>
<dbReference type="AlphaFoldDB" id="A0A0C6FSU6"/>
<gene>
    <name evidence="2" type="primary">djlA</name>
    <name evidence="2" type="ORF">Maq22A_1p31185</name>
</gene>
<keyword evidence="2" id="KW-0614">Plasmid</keyword>
<dbReference type="Gene3D" id="1.10.3680.10">
    <property type="entry name" value="TerB-like"/>
    <property type="match status" value="1"/>
</dbReference>
<dbReference type="EMBL" id="AP014705">
    <property type="protein sequence ID" value="BAQ48579.1"/>
    <property type="molecule type" value="Genomic_DNA"/>
</dbReference>
<proteinExistence type="predicted"/>
<dbReference type="CDD" id="cd07316">
    <property type="entry name" value="terB_like_DjlA"/>
    <property type="match status" value="1"/>
</dbReference>
<accession>A0A0C6FSU6</accession>
<feature type="domain" description="J" evidence="1">
    <location>
        <begin position="180"/>
        <end position="244"/>
    </location>
</feature>
<dbReference type="RefSeq" id="WP_060849814.1">
    <property type="nucleotide sequence ID" value="NZ_AP014705.1"/>
</dbReference>
<dbReference type="Pfam" id="PF00226">
    <property type="entry name" value="DnaJ"/>
    <property type="match status" value="1"/>
</dbReference>
<reference evidence="2 3" key="1">
    <citation type="journal article" date="2015" name="Genome Announc.">
        <title>Complete Genome Sequence of Methylobacterium aquaticum Strain 22A, Isolated from Racomitrium japonicum Moss.</title>
        <authorList>
            <person name="Tani A."/>
            <person name="Ogura Y."/>
            <person name="Hayashi T."/>
            <person name="Kimbara K."/>
        </authorList>
    </citation>
    <scope>NUCLEOTIDE SEQUENCE [LARGE SCALE GENOMIC DNA]</scope>
    <source>
        <strain evidence="2 3">MA-22A</strain>
        <plasmid evidence="3">Plasmid pMaq22A_1p DNA</plasmid>
    </source>
</reference>
<dbReference type="InterPro" id="IPR029024">
    <property type="entry name" value="TerB-like"/>
</dbReference>
<dbReference type="CDD" id="cd06257">
    <property type="entry name" value="DnaJ"/>
    <property type="match status" value="1"/>
</dbReference>
<reference evidence="3" key="2">
    <citation type="submission" date="2015-01" db="EMBL/GenBank/DDBJ databases">
        <title>Complete genome sequence of Methylobacterium aquaticum strain 22A.</title>
        <authorList>
            <person name="Tani A."/>
            <person name="Ogura Y."/>
            <person name="Hayashi T."/>
        </authorList>
    </citation>
    <scope>NUCLEOTIDE SEQUENCE [LARGE SCALE GENOMIC DNA]</scope>
    <source>
        <strain evidence="3">MA-22A</strain>
        <plasmid evidence="3">Plasmid pMaq22A_1p DNA</plasmid>
    </source>
</reference>
<dbReference type="SMART" id="SM00271">
    <property type="entry name" value="DnaJ"/>
    <property type="match status" value="1"/>
</dbReference>
<dbReference type="Proteomes" id="UP000061432">
    <property type="component" value="Plasmid pMaq22A_1p"/>
</dbReference>
<dbReference type="KEGG" id="maqu:Maq22A_1p31185"/>
<dbReference type="InterPro" id="IPR036869">
    <property type="entry name" value="J_dom_sf"/>
</dbReference>
<dbReference type="SUPFAM" id="SSF46565">
    <property type="entry name" value="Chaperone J-domain"/>
    <property type="match status" value="1"/>
</dbReference>
<geneLocation type="plasmid" evidence="3">
    <name>pMaq22A_1p DNA</name>
</geneLocation>
<dbReference type="Pfam" id="PF05099">
    <property type="entry name" value="TerB"/>
    <property type="match status" value="1"/>
</dbReference>
<sequence length="246" mass="25950">MSQGVWTQGVWGKLGGAGLGLAAGGPLGALIGAVAGHFLLDREGSLLGPTPREVVFTTGLVALAAKMAKSDGVVTPSEVAAFADIVQVPQDERAGVERLFDLAKRTTSGFEGYARQVAEAFRDEPALLEDVLDGLFHIAKADGAIHESEARYLAEVAAIFGFDDARFAAVTARHVRLADDPYEVLGAARDLTDAELKARYRALVSENHPDRAIARGLPPAAVAIATRRLAAINAAYDRIAAERHLS</sequence>
<evidence type="ECO:0000313" key="3">
    <source>
        <dbReference type="Proteomes" id="UP000061432"/>
    </source>
</evidence>
<organism evidence="2 3">
    <name type="scientific">Methylobacterium aquaticum</name>
    <dbReference type="NCBI Taxonomy" id="270351"/>
    <lineage>
        <taxon>Bacteria</taxon>
        <taxon>Pseudomonadati</taxon>
        <taxon>Pseudomonadota</taxon>
        <taxon>Alphaproteobacteria</taxon>
        <taxon>Hyphomicrobiales</taxon>
        <taxon>Methylobacteriaceae</taxon>
        <taxon>Methylobacterium</taxon>
    </lineage>
</organism>
<dbReference type="PRINTS" id="PR00625">
    <property type="entry name" value="JDOMAIN"/>
</dbReference>
<dbReference type="OrthoDB" id="9782583at2"/>
<dbReference type="SUPFAM" id="SSF158682">
    <property type="entry name" value="TerB-like"/>
    <property type="match status" value="1"/>
</dbReference>
<evidence type="ECO:0000259" key="1">
    <source>
        <dbReference type="PROSITE" id="PS50076"/>
    </source>
</evidence>
<evidence type="ECO:0000313" key="2">
    <source>
        <dbReference type="EMBL" id="BAQ48579.1"/>
    </source>
</evidence>
<dbReference type="PATRIC" id="fig|270351.10.peg.5551"/>
<dbReference type="PROSITE" id="PS50076">
    <property type="entry name" value="DNAJ_2"/>
    <property type="match status" value="1"/>
</dbReference>